<protein>
    <recommendedName>
        <fullName evidence="4">Outer membrane protein beta-barrel domain-containing protein</fullName>
    </recommendedName>
</protein>
<sequence>MKSPLLVILTIFITAVQAVGQSAADLQNLADLERQLDSLLNRQQKNEWVIGLGFGNNPAYGGKTTDAFRPVNMKSFLSPNVSYNHKSGLYASTYAYYMLGATQRPWFELDLSGGYDYTKDRNFLAGASYTKYFYRDSTDVPPTPITNELFAYFFWRKWWLEPGVSFDFGWGRYIEADDRNSLSVKGNDFNIIVDVRHPFIFLDVLKKNDAVLLMPVASLTSGTAKYFSNLKSFRYVSRSNIAKKQGRGRRRRPDQDVPVETALSDGSAFRPRAVDFGVRASYIIGKVAIAPSYTVFKLLQGEDTSITGYFTASVSLTL</sequence>
<reference evidence="3" key="1">
    <citation type="submission" date="2021-03" db="EMBL/GenBank/DDBJ databases">
        <title>Assistant Professor.</title>
        <authorList>
            <person name="Huq M.A."/>
        </authorList>
    </citation>
    <scope>NUCLEOTIDE SEQUENCE [LARGE SCALE GENOMIC DNA]</scope>
    <source>
        <strain evidence="3">MAH-28</strain>
    </source>
</reference>
<evidence type="ECO:0000313" key="3">
    <source>
        <dbReference type="Proteomes" id="UP000679126"/>
    </source>
</evidence>
<dbReference type="Proteomes" id="UP000679126">
    <property type="component" value="Unassembled WGS sequence"/>
</dbReference>
<feature type="signal peptide" evidence="1">
    <location>
        <begin position="1"/>
        <end position="18"/>
    </location>
</feature>
<accession>A0ABS3YL32</accession>
<evidence type="ECO:0000256" key="1">
    <source>
        <dbReference type="SAM" id="SignalP"/>
    </source>
</evidence>
<comment type="caution">
    <text evidence="2">The sequence shown here is derived from an EMBL/GenBank/DDBJ whole genome shotgun (WGS) entry which is preliminary data.</text>
</comment>
<organism evidence="2 3">
    <name type="scientific">Chitinophaga chungangae</name>
    <dbReference type="NCBI Taxonomy" id="2821488"/>
    <lineage>
        <taxon>Bacteria</taxon>
        <taxon>Pseudomonadati</taxon>
        <taxon>Bacteroidota</taxon>
        <taxon>Chitinophagia</taxon>
        <taxon>Chitinophagales</taxon>
        <taxon>Chitinophagaceae</taxon>
        <taxon>Chitinophaga</taxon>
    </lineage>
</organism>
<name>A0ABS3YL32_9BACT</name>
<feature type="chain" id="PRO_5045127792" description="Outer membrane protein beta-barrel domain-containing protein" evidence="1">
    <location>
        <begin position="19"/>
        <end position="318"/>
    </location>
</feature>
<proteinExistence type="predicted"/>
<keyword evidence="1" id="KW-0732">Signal</keyword>
<dbReference type="RefSeq" id="WP_209148675.1">
    <property type="nucleotide sequence ID" value="NZ_JAGHKP010000006.1"/>
</dbReference>
<gene>
    <name evidence="2" type="ORF">J7I43_24510</name>
</gene>
<evidence type="ECO:0008006" key="4">
    <source>
        <dbReference type="Google" id="ProtNLM"/>
    </source>
</evidence>
<keyword evidence="3" id="KW-1185">Reference proteome</keyword>
<dbReference type="EMBL" id="JAGHKP010000006">
    <property type="protein sequence ID" value="MBO9155414.1"/>
    <property type="molecule type" value="Genomic_DNA"/>
</dbReference>
<evidence type="ECO:0000313" key="2">
    <source>
        <dbReference type="EMBL" id="MBO9155414.1"/>
    </source>
</evidence>